<dbReference type="PANTHER" id="PTHR42693">
    <property type="entry name" value="ARYLSULFATASE FAMILY MEMBER"/>
    <property type="match status" value="1"/>
</dbReference>
<dbReference type="Proteomes" id="UP000199440">
    <property type="component" value="Unassembled WGS sequence"/>
</dbReference>
<dbReference type="InterPro" id="IPR000917">
    <property type="entry name" value="Sulfatase_N"/>
</dbReference>
<comment type="similarity">
    <text evidence="1">Belongs to the sulfatase family.</text>
</comment>
<dbReference type="Gene3D" id="3.30.1120.10">
    <property type="match status" value="1"/>
</dbReference>
<reference evidence="5 6" key="1">
    <citation type="submission" date="2016-10" db="EMBL/GenBank/DDBJ databases">
        <authorList>
            <person name="de Groot N.N."/>
        </authorList>
    </citation>
    <scope>NUCLEOTIDE SEQUENCE [LARGE SCALE GENOMIC DNA]</scope>
    <source>
        <strain evidence="5 6">DSM 19886</strain>
    </source>
</reference>
<evidence type="ECO:0000313" key="5">
    <source>
        <dbReference type="EMBL" id="SDL91403.1"/>
    </source>
</evidence>
<dbReference type="EMBL" id="FNGV01000003">
    <property type="protein sequence ID" value="SDL91403.1"/>
    <property type="molecule type" value="Genomic_DNA"/>
</dbReference>
<dbReference type="AlphaFoldDB" id="A0A1G9NYN5"/>
<accession>A0A1G9NYN5</accession>
<dbReference type="InterPro" id="IPR050738">
    <property type="entry name" value="Sulfatase"/>
</dbReference>
<gene>
    <name evidence="5" type="ORF">SAMN04488514_103371</name>
</gene>
<evidence type="ECO:0000313" key="6">
    <source>
        <dbReference type="Proteomes" id="UP000199440"/>
    </source>
</evidence>
<dbReference type="InterPro" id="IPR017850">
    <property type="entry name" value="Alkaline_phosphatase_core_sf"/>
</dbReference>
<feature type="signal peptide" evidence="3">
    <location>
        <begin position="1"/>
        <end position="24"/>
    </location>
</feature>
<name>A0A1G9NYN5_9FLAO</name>
<proteinExistence type="inferred from homology"/>
<protein>
    <submittedName>
        <fullName evidence="5">Sulfatase</fullName>
    </submittedName>
</protein>
<sequence>MTKSSQYKTIFFFLVAMFALHCLSAQDIKEEENEGGDRPNFILIMADDLGYGDISCYGNTMINTPNIDKLASEGIRFTDFHSNGTVCSPTRAALMTGKYQQRTGVSGVITAANHRNVGLAIGELTIADELKKYGYSSGMYGKWHLGYAPEFNPTLQGFDSFKGFVSGNVDYHGHIDQEGYVDWWEGADLKAEEGYTTDLITQYGVNFIKENNPQITGKPFFLYLPHETPHYPYQKRIDKAVRKVGVRGTASIPQDSIANVYKEMVEVMDEGIGQIMQTLKETGLDTNTIVIFCSDNGASKNGNNGRLKGFKAEVYEGGHRVPAIAWYPNKFKEGTITDEPVMTMDFLPTFLDFIGEKPESEVIDGISIKNLLLKGKALPKRDLFWSFKNDNAIRSENWKLVSIQESDTENVALYDLSEDIGETYNMAELRPDLVNVLRQKLGNWQKKVRYGVKEVSN</sequence>
<dbReference type="Gene3D" id="3.40.720.10">
    <property type="entry name" value="Alkaline Phosphatase, subunit A"/>
    <property type="match status" value="1"/>
</dbReference>
<evidence type="ECO:0000256" key="2">
    <source>
        <dbReference type="ARBA" id="ARBA00022801"/>
    </source>
</evidence>
<keyword evidence="3" id="KW-0732">Signal</keyword>
<dbReference type="PANTHER" id="PTHR42693:SF53">
    <property type="entry name" value="ENDO-4-O-SULFATASE"/>
    <property type="match status" value="1"/>
</dbReference>
<keyword evidence="2" id="KW-0378">Hydrolase</keyword>
<keyword evidence="6" id="KW-1185">Reference proteome</keyword>
<dbReference type="RefSeq" id="WP_218129548.1">
    <property type="nucleotide sequence ID" value="NZ_FNGV01000003.1"/>
</dbReference>
<dbReference type="GO" id="GO:0004065">
    <property type="term" value="F:arylsulfatase activity"/>
    <property type="evidence" value="ECO:0007669"/>
    <property type="project" value="TreeGrafter"/>
</dbReference>
<organism evidence="5 6">
    <name type="scientific">Kriegella aquimaris</name>
    <dbReference type="NCBI Taxonomy" id="192904"/>
    <lineage>
        <taxon>Bacteria</taxon>
        <taxon>Pseudomonadati</taxon>
        <taxon>Bacteroidota</taxon>
        <taxon>Flavobacteriia</taxon>
        <taxon>Flavobacteriales</taxon>
        <taxon>Flavobacteriaceae</taxon>
        <taxon>Kriegella</taxon>
    </lineage>
</organism>
<feature type="domain" description="Sulfatase N-terminal" evidence="4">
    <location>
        <begin position="39"/>
        <end position="355"/>
    </location>
</feature>
<dbReference type="STRING" id="192904.SAMN04488514_103371"/>
<evidence type="ECO:0000259" key="4">
    <source>
        <dbReference type="Pfam" id="PF00884"/>
    </source>
</evidence>
<evidence type="ECO:0000256" key="3">
    <source>
        <dbReference type="SAM" id="SignalP"/>
    </source>
</evidence>
<feature type="chain" id="PRO_5011540907" evidence="3">
    <location>
        <begin position="25"/>
        <end position="457"/>
    </location>
</feature>
<evidence type="ECO:0000256" key="1">
    <source>
        <dbReference type="ARBA" id="ARBA00008779"/>
    </source>
</evidence>
<dbReference type="Pfam" id="PF00884">
    <property type="entry name" value="Sulfatase"/>
    <property type="match status" value="1"/>
</dbReference>
<dbReference type="SUPFAM" id="SSF53649">
    <property type="entry name" value="Alkaline phosphatase-like"/>
    <property type="match status" value="1"/>
</dbReference>